<dbReference type="Gene3D" id="3.40.30.10">
    <property type="entry name" value="Glutaredoxin"/>
    <property type="match status" value="1"/>
</dbReference>
<dbReference type="Proteomes" id="UP000057981">
    <property type="component" value="Chromosome"/>
</dbReference>
<sequence>MGLIDKIFGSSKGVSDKKEEKILPWIALDALEQLDIIQEKSKIKTQVIFKHSTRCGISRMVMSQFVESYGFSEQDLDLYYLDLLNFREVSNEVGYRFQVVHESPQILVIKNGEVVEYASHGQINEVDLVKFI</sequence>
<dbReference type="SUPFAM" id="SSF52833">
    <property type="entry name" value="Thioredoxin-like"/>
    <property type="match status" value="1"/>
</dbReference>
<evidence type="ECO:0000313" key="1">
    <source>
        <dbReference type="EMBL" id="ALJ04300.1"/>
    </source>
</evidence>
<keyword evidence="2" id="KW-1185">Reference proteome</keyword>
<dbReference type="InterPro" id="IPR036249">
    <property type="entry name" value="Thioredoxin-like_sf"/>
</dbReference>
<evidence type="ECO:0000313" key="2">
    <source>
        <dbReference type="Proteomes" id="UP000057981"/>
    </source>
</evidence>
<dbReference type="STRING" id="1736674.APS56_03710"/>
<protein>
    <submittedName>
        <fullName evidence="1">Cytosolic protein</fullName>
    </submittedName>
</protein>
<dbReference type="PATRIC" id="fig|1736674.3.peg.765"/>
<dbReference type="KEGG" id="ahz:APS56_03710"/>
<gene>
    <name evidence="1" type="ORF">APS56_03710</name>
</gene>
<dbReference type="Pfam" id="PF11009">
    <property type="entry name" value="BrxC"/>
    <property type="match status" value="1"/>
</dbReference>
<dbReference type="NCBIfam" id="TIGR04019">
    <property type="entry name" value="B_thiol_YtxJ"/>
    <property type="match status" value="1"/>
</dbReference>
<dbReference type="EMBL" id="CP012898">
    <property type="protein sequence ID" value="ALJ04300.1"/>
    <property type="molecule type" value="Genomic_DNA"/>
</dbReference>
<accession>A0A0P0D8W0</accession>
<dbReference type="RefSeq" id="WP_054724890.1">
    <property type="nucleotide sequence ID" value="NZ_CP012898.1"/>
</dbReference>
<organism evidence="1 2">
    <name type="scientific">Pseudalgibacter alginicilyticus</name>
    <dbReference type="NCBI Taxonomy" id="1736674"/>
    <lineage>
        <taxon>Bacteria</taxon>
        <taxon>Pseudomonadati</taxon>
        <taxon>Bacteroidota</taxon>
        <taxon>Flavobacteriia</taxon>
        <taxon>Flavobacteriales</taxon>
        <taxon>Flavobacteriaceae</taxon>
        <taxon>Pseudalgibacter</taxon>
    </lineage>
</organism>
<dbReference type="AlphaFoldDB" id="A0A0P0D8W0"/>
<dbReference type="InterPro" id="IPR022551">
    <property type="entry name" value="BrxC"/>
</dbReference>
<reference evidence="1 2" key="1">
    <citation type="submission" date="2015-10" db="EMBL/GenBank/DDBJ databases">
        <authorList>
            <person name="Gilbert D.G."/>
        </authorList>
    </citation>
    <scope>NUCLEOTIDE SEQUENCE [LARGE SCALE GENOMIC DNA]</scope>
    <source>
        <strain evidence="2">HZ-22</strain>
    </source>
</reference>
<proteinExistence type="predicted"/>
<name>A0A0P0D8W0_9FLAO</name>
<dbReference type="OrthoDB" id="677051at2"/>